<evidence type="ECO:0000259" key="1">
    <source>
        <dbReference type="Pfam" id="PF12705"/>
    </source>
</evidence>
<gene>
    <name evidence="2" type="ORF">S01H1_18453</name>
</gene>
<dbReference type="AlphaFoldDB" id="X0SXN7"/>
<name>X0SXN7_9ZZZZ</name>
<evidence type="ECO:0000313" key="2">
    <source>
        <dbReference type="EMBL" id="GAF80692.1"/>
    </source>
</evidence>
<dbReference type="Pfam" id="PF12705">
    <property type="entry name" value="PDDEXK_1"/>
    <property type="match status" value="1"/>
</dbReference>
<dbReference type="InterPro" id="IPR011604">
    <property type="entry name" value="PDDEXK-like_dom_sf"/>
</dbReference>
<proteinExistence type="predicted"/>
<dbReference type="InterPro" id="IPR038726">
    <property type="entry name" value="PDDEXK_AddAB-type"/>
</dbReference>
<comment type="caution">
    <text evidence="2">The sequence shown here is derived from an EMBL/GenBank/DDBJ whole genome shotgun (WGS) entry which is preliminary data.</text>
</comment>
<feature type="non-terminal residue" evidence="2">
    <location>
        <position position="112"/>
    </location>
</feature>
<sequence>MEFYNRGEEILKKYFENEGVRQTEVLFSEKDFRVDLGFCYLRGIIDRVDRLPDRSIELIEYKTHKNAWRKKAIREDAQLTMYSYACREGLGLKPDVLSYYFLSKGRKVSTER</sequence>
<protein>
    <recommendedName>
        <fullName evidence="1">PD-(D/E)XK endonuclease-like domain-containing protein</fullName>
    </recommendedName>
</protein>
<dbReference type="Gene3D" id="3.90.320.10">
    <property type="match status" value="1"/>
</dbReference>
<reference evidence="2" key="1">
    <citation type="journal article" date="2014" name="Front. Microbiol.">
        <title>High frequency of phylogenetically diverse reductive dehalogenase-homologous genes in deep subseafloor sedimentary metagenomes.</title>
        <authorList>
            <person name="Kawai M."/>
            <person name="Futagami T."/>
            <person name="Toyoda A."/>
            <person name="Takaki Y."/>
            <person name="Nishi S."/>
            <person name="Hori S."/>
            <person name="Arai W."/>
            <person name="Tsubouchi T."/>
            <person name="Morono Y."/>
            <person name="Uchiyama I."/>
            <person name="Ito T."/>
            <person name="Fujiyama A."/>
            <person name="Inagaki F."/>
            <person name="Takami H."/>
        </authorList>
    </citation>
    <scope>NUCLEOTIDE SEQUENCE</scope>
    <source>
        <strain evidence="2">Expedition CK06-06</strain>
    </source>
</reference>
<accession>X0SXN7</accession>
<dbReference type="EMBL" id="BARS01009867">
    <property type="protein sequence ID" value="GAF80692.1"/>
    <property type="molecule type" value="Genomic_DNA"/>
</dbReference>
<feature type="domain" description="PD-(D/E)XK endonuclease-like" evidence="1">
    <location>
        <begin position="10"/>
        <end position="106"/>
    </location>
</feature>
<organism evidence="2">
    <name type="scientific">marine sediment metagenome</name>
    <dbReference type="NCBI Taxonomy" id="412755"/>
    <lineage>
        <taxon>unclassified sequences</taxon>
        <taxon>metagenomes</taxon>
        <taxon>ecological metagenomes</taxon>
    </lineage>
</organism>